<proteinExistence type="predicted"/>
<dbReference type="PANTHER" id="PTHR43586">
    <property type="entry name" value="CYSTEINE DESULFURASE"/>
    <property type="match status" value="1"/>
</dbReference>
<dbReference type="InterPro" id="IPR015424">
    <property type="entry name" value="PyrdxlP-dep_Trfase"/>
</dbReference>
<dbReference type="Pfam" id="PF00266">
    <property type="entry name" value="Aminotran_5"/>
    <property type="match status" value="1"/>
</dbReference>
<gene>
    <name evidence="2" type="ORF">RNB18_04845</name>
</gene>
<evidence type="ECO:0000259" key="1">
    <source>
        <dbReference type="Pfam" id="PF00266"/>
    </source>
</evidence>
<dbReference type="InterPro" id="IPR015422">
    <property type="entry name" value="PyrdxlP-dep_Trfase_small"/>
</dbReference>
<dbReference type="Gene3D" id="3.90.1150.10">
    <property type="entry name" value="Aspartate Aminotransferase, domain 1"/>
    <property type="match status" value="1"/>
</dbReference>
<dbReference type="EMBL" id="JAVREZ010000001">
    <property type="protein sequence ID" value="MDT0479513.1"/>
    <property type="molecule type" value="Genomic_DNA"/>
</dbReference>
<protein>
    <submittedName>
        <fullName evidence="2">Aminotransferase class V-fold PLP-dependent enzyme</fullName>
    </submittedName>
</protein>
<evidence type="ECO:0000313" key="2">
    <source>
        <dbReference type="EMBL" id="MDT0479513.1"/>
    </source>
</evidence>
<dbReference type="InterPro" id="IPR015421">
    <property type="entry name" value="PyrdxlP-dep_Trfase_major"/>
</dbReference>
<name>A0ABU2V1S7_9ACTN</name>
<sequence length="396" mass="44713">MGSTDTAGDDFWEHVRAAYPEQLPLLNLNNAAVSPPPLVVEQATIDAYRLVSRNPDVNMWQKLDPALPDVKAQLAQLIDCEPDEIALNRNSTEGLCTAIFGIPMSAGDQVVVSAWDYPSVLAAWRQRQEREGIEVVTADFDLMDSDDDVVAAYTAALTSRTRVLQLTHMYHWTGRVVPAERLCRLARENGTLTVVDGAQIFAQQPVSFREIGCDYYVTSLHKWMGAPVGNGMLVVRRDRIDDTWPLLAPFDPPPLRVDKFDHWNLGTYNSALQAGIAPAARLHREIGVQRIHQRLRELTRYWVDLARDIPGFQLHTPLDAENLGAVTLFSIDHLDNRAVERELRGAHQVHTKYREVRHLRGLRVSPHIYMRKDELDRFVAALSEVVQKEYSARGLS</sequence>
<comment type="caution">
    <text evidence="2">The sequence shown here is derived from an EMBL/GenBank/DDBJ whole genome shotgun (WGS) entry which is preliminary data.</text>
</comment>
<organism evidence="2 3">
    <name type="scientific">Streptomyces doebereineriae</name>
    <dbReference type="NCBI Taxonomy" id="3075528"/>
    <lineage>
        <taxon>Bacteria</taxon>
        <taxon>Bacillati</taxon>
        <taxon>Actinomycetota</taxon>
        <taxon>Actinomycetes</taxon>
        <taxon>Kitasatosporales</taxon>
        <taxon>Streptomycetaceae</taxon>
        <taxon>Streptomyces</taxon>
    </lineage>
</organism>
<keyword evidence="3" id="KW-1185">Reference proteome</keyword>
<dbReference type="RefSeq" id="WP_311712875.1">
    <property type="nucleotide sequence ID" value="NZ_JAVREZ010000001.1"/>
</dbReference>
<dbReference type="Gene3D" id="3.40.640.10">
    <property type="entry name" value="Type I PLP-dependent aspartate aminotransferase-like (Major domain)"/>
    <property type="match status" value="1"/>
</dbReference>
<dbReference type="GO" id="GO:0008483">
    <property type="term" value="F:transaminase activity"/>
    <property type="evidence" value="ECO:0007669"/>
    <property type="project" value="UniProtKB-KW"/>
</dbReference>
<evidence type="ECO:0000313" key="3">
    <source>
        <dbReference type="Proteomes" id="UP001183824"/>
    </source>
</evidence>
<reference evidence="3" key="1">
    <citation type="submission" date="2023-07" db="EMBL/GenBank/DDBJ databases">
        <title>30 novel species of actinomycetes from the DSMZ collection.</title>
        <authorList>
            <person name="Nouioui I."/>
        </authorList>
    </citation>
    <scope>NUCLEOTIDE SEQUENCE [LARGE SCALE GENOMIC DNA]</scope>
    <source>
        <strain evidence="3">DSM 41640</strain>
    </source>
</reference>
<dbReference type="InterPro" id="IPR000192">
    <property type="entry name" value="Aminotrans_V_dom"/>
</dbReference>
<keyword evidence="2" id="KW-0032">Aminotransferase</keyword>
<accession>A0ABU2V1S7</accession>
<dbReference type="PANTHER" id="PTHR43586:SF15">
    <property type="entry name" value="BLR3095 PROTEIN"/>
    <property type="match status" value="1"/>
</dbReference>
<dbReference type="SUPFAM" id="SSF53383">
    <property type="entry name" value="PLP-dependent transferases"/>
    <property type="match status" value="1"/>
</dbReference>
<keyword evidence="2" id="KW-0808">Transferase</keyword>
<dbReference type="Proteomes" id="UP001183824">
    <property type="component" value="Unassembled WGS sequence"/>
</dbReference>
<feature type="domain" description="Aminotransferase class V" evidence="1">
    <location>
        <begin position="28"/>
        <end position="378"/>
    </location>
</feature>